<dbReference type="AlphaFoldDB" id="A0A511UUJ7"/>
<accession>A0A511UUJ7</accession>
<dbReference type="EMBL" id="BJXW01000007">
    <property type="protein sequence ID" value="GEN30260.1"/>
    <property type="molecule type" value="Genomic_DNA"/>
</dbReference>
<proteinExistence type="predicted"/>
<comment type="caution">
    <text evidence="1">The sequence shown here is derived from an EMBL/GenBank/DDBJ whole genome shotgun (WGS) entry which is preliminary data.</text>
</comment>
<keyword evidence="2" id="KW-1185">Reference proteome</keyword>
<name>A0A511UUJ7_9BACI</name>
<organism evidence="1 2">
    <name type="scientific">Cerasibacillus quisquiliarum</name>
    <dbReference type="NCBI Taxonomy" id="227865"/>
    <lineage>
        <taxon>Bacteria</taxon>
        <taxon>Bacillati</taxon>
        <taxon>Bacillota</taxon>
        <taxon>Bacilli</taxon>
        <taxon>Bacillales</taxon>
        <taxon>Bacillaceae</taxon>
        <taxon>Cerasibacillus</taxon>
    </lineage>
</organism>
<gene>
    <name evidence="1" type="ORF">CQU01_04980</name>
</gene>
<sequence>MKEQSIVRKIYIEQLNQLGYYNTEGKSNRQLAMILAAKTESQAREVNIASPENRWF</sequence>
<evidence type="ECO:0000313" key="2">
    <source>
        <dbReference type="Proteomes" id="UP000321491"/>
    </source>
</evidence>
<dbReference type="Proteomes" id="UP000321491">
    <property type="component" value="Unassembled WGS sequence"/>
</dbReference>
<protein>
    <submittedName>
        <fullName evidence="1">Uncharacterized protein</fullName>
    </submittedName>
</protein>
<dbReference type="RefSeq" id="WP_170226589.1">
    <property type="nucleotide sequence ID" value="NZ_BJXW01000007.1"/>
</dbReference>
<reference evidence="1 2" key="1">
    <citation type="submission" date="2019-07" db="EMBL/GenBank/DDBJ databases">
        <title>Whole genome shotgun sequence of Cerasibacillus quisquiliarum NBRC 102429.</title>
        <authorList>
            <person name="Hosoyama A."/>
            <person name="Uohara A."/>
            <person name="Ohji S."/>
            <person name="Ichikawa N."/>
        </authorList>
    </citation>
    <scope>NUCLEOTIDE SEQUENCE [LARGE SCALE GENOMIC DNA]</scope>
    <source>
        <strain evidence="1 2">NBRC 102429</strain>
    </source>
</reference>
<evidence type="ECO:0000313" key="1">
    <source>
        <dbReference type="EMBL" id="GEN30260.1"/>
    </source>
</evidence>